<evidence type="ECO:0008006" key="2">
    <source>
        <dbReference type="Google" id="ProtNLM"/>
    </source>
</evidence>
<dbReference type="EMBL" id="BARU01033288">
    <property type="protein sequence ID" value="GAH65700.1"/>
    <property type="molecule type" value="Genomic_DNA"/>
</dbReference>
<comment type="caution">
    <text evidence="1">The sequence shown here is derived from an EMBL/GenBank/DDBJ whole genome shotgun (WGS) entry which is preliminary data.</text>
</comment>
<accession>X1I8S9</accession>
<reference evidence="1" key="1">
    <citation type="journal article" date="2014" name="Front. Microbiol.">
        <title>High frequency of phylogenetically diverse reductive dehalogenase-homologous genes in deep subseafloor sedimentary metagenomes.</title>
        <authorList>
            <person name="Kawai M."/>
            <person name="Futagami T."/>
            <person name="Toyoda A."/>
            <person name="Takaki Y."/>
            <person name="Nishi S."/>
            <person name="Hori S."/>
            <person name="Arai W."/>
            <person name="Tsubouchi T."/>
            <person name="Morono Y."/>
            <person name="Uchiyama I."/>
            <person name="Ito T."/>
            <person name="Fujiyama A."/>
            <person name="Inagaki F."/>
            <person name="Takami H."/>
        </authorList>
    </citation>
    <scope>NUCLEOTIDE SEQUENCE</scope>
    <source>
        <strain evidence="1">Expedition CK06-06</strain>
    </source>
</reference>
<protein>
    <recommendedName>
        <fullName evidence="2">Phage P1-related protein</fullName>
    </recommendedName>
</protein>
<organism evidence="1">
    <name type="scientific">marine sediment metagenome</name>
    <dbReference type="NCBI Taxonomy" id="412755"/>
    <lineage>
        <taxon>unclassified sequences</taxon>
        <taxon>metagenomes</taxon>
        <taxon>ecological metagenomes</taxon>
    </lineage>
</organism>
<gene>
    <name evidence="1" type="ORF">S03H2_52406</name>
</gene>
<sequence length="163" mass="19449">MVEPQLPPLVEFGGDWPSYEDELYSIYMDEIVNGGLTFQNLPISCQYRPPYKDKHFGFWHVITEGPEEGSRTPDFRRCERIRWIPWMVWNATKDSRINWWENKRGSDTHIVIWLVDDDLDESFAVILAKRSEYLLLKSAYCVKGHRKETFKRERDQYKKANKG</sequence>
<name>X1I8S9_9ZZZZ</name>
<evidence type="ECO:0000313" key="1">
    <source>
        <dbReference type="EMBL" id="GAH65700.1"/>
    </source>
</evidence>
<dbReference type="AlphaFoldDB" id="X1I8S9"/>
<proteinExistence type="predicted"/>